<sequence>MEVGRKVGRQFGKERIVEREVGQEFGRPWEKVISLGRKLGWFGELCQGLEFQIGVMQIQGCFQVGLEVEGKRESVVLGGV</sequence>
<dbReference type="EMBL" id="GIBP01007672">
    <property type="protein sequence ID" value="NDV36641.1"/>
    <property type="molecule type" value="Transcribed_RNA"/>
</dbReference>
<accession>A0A6B2LIK3</accession>
<name>A0A6B2LIK3_9EUKA</name>
<reference evidence="1" key="1">
    <citation type="journal article" date="2020" name="J. Eukaryot. Microbiol.">
        <title>De novo Sequencing, Assembly and Annotation of the Transcriptome for the Free-Living Testate Amoeba Arcella intermedia.</title>
        <authorList>
            <person name="Ribeiro G.M."/>
            <person name="Porfirio-Sousa A.L."/>
            <person name="Maurer-Alcala X.X."/>
            <person name="Katz L.A."/>
            <person name="Lahr D.J.G."/>
        </authorList>
    </citation>
    <scope>NUCLEOTIDE SEQUENCE</scope>
</reference>
<organism evidence="1">
    <name type="scientific">Arcella intermedia</name>
    <dbReference type="NCBI Taxonomy" id="1963864"/>
    <lineage>
        <taxon>Eukaryota</taxon>
        <taxon>Amoebozoa</taxon>
        <taxon>Tubulinea</taxon>
        <taxon>Elardia</taxon>
        <taxon>Arcellinida</taxon>
        <taxon>Sphaerothecina</taxon>
        <taxon>Arcellidae</taxon>
        <taxon>Arcella</taxon>
    </lineage>
</organism>
<protein>
    <submittedName>
        <fullName evidence="1">Uncharacterized protein</fullName>
    </submittedName>
</protein>
<dbReference type="AlphaFoldDB" id="A0A6B2LIK3"/>
<evidence type="ECO:0000313" key="1">
    <source>
        <dbReference type="EMBL" id="NDV36641.1"/>
    </source>
</evidence>
<proteinExistence type="predicted"/>